<feature type="chain" id="PRO_5041729396" description="DUF4302 domain-containing protein" evidence="1">
    <location>
        <begin position="26"/>
        <end position="429"/>
    </location>
</feature>
<dbReference type="Pfam" id="PF14135">
    <property type="entry name" value="DUF4302"/>
    <property type="match status" value="1"/>
</dbReference>
<dbReference type="PROSITE" id="PS51257">
    <property type="entry name" value="PROKAR_LIPOPROTEIN"/>
    <property type="match status" value="1"/>
</dbReference>
<dbReference type="InterPro" id="IPR025396">
    <property type="entry name" value="DUF4302"/>
</dbReference>
<dbReference type="Proteomes" id="UP000198427">
    <property type="component" value="Unassembled WGS sequence"/>
</dbReference>
<evidence type="ECO:0008006" key="4">
    <source>
        <dbReference type="Google" id="ProtNLM"/>
    </source>
</evidence>
<keyword evidence="1" id="KW-0732">Signal</keyword>
<sequence length="429" mass="48378">MDKQMKKVYLLFMAIMLTLSLQSCLHDDKTTFDLPAADRIEKKVADYKALLESADDGWVMQYYTGKNYSYGGYTLLLKFKNGNVTAMGDVKDIEAQATSGYDVVKDLGPTLSFNGYNAVIHPLAETWLGSPDGAQGDYEFSILRATNDSIFLKGRKWHNEMLLTRLPKGTNWEEYMLGLATVMQGMNVETYDFVLGNDTLAQGTLTQEVRRLNVTIGDSTWSMPYCTTNTGIVLRQPLVIKNKKYQHFTWNEEDHSLTQDDLKIIQFLPKSHKDIDFWIGEWQLKTSLRKRIRLTLERGTVANTLKGTLNLNNVNYEILLTYDPATGHLELPGQPVTDPTYKYPAGILLIPASAKEGKLFGEGTGSLFFTWDDDMERAKAEDSGQITGHTVDSFFGVAYGEDLQPVTDAQGNYVYAFTLPNIQYMTKIN</sequence>
<gene>
    <name evidence="2" type="ORF">SAMN06265364_10564</name>
</gene>
<name>A0AA94ISP1_9BACT</name>
<keyword evidence="3" id="KW-1185">Reference proteome</keyword>
<evidence type="ECO:0000313" key="3">
    <source>
        <dbReference type="Proteomes" id="UP000198427"/>
    </source>
</evidence>
<feature type="signal peptide" evidence="1">
    <location>
        <begin position="1"/>
        <end position="25"/>
    </location>
</feature>
<accession>A0AA94ISP1</accession>
<organism evidence="2 3">
    <name type="scientific">Prevotella jejuni</name>
    <dbReference type="NCBI Taxonomy" id="1177574"/>
    <lineage>
        <taxon>Bacteria</taxon>
        <taxon>Pseudomonadati</taxon>
        <taxon>Bacteroidota</taxon>
        <taxon>Bacteroidia</taxon>
        <taxon>Bacteroidales</taxon>
        <taxon>Prevotellaceae</taxon>
        <taxon>Prevotella</taxon>
    </lineage>
</organism>
<dbReference type="EMBL" id="FZNZ01000005">
    <property type="protein sequence ID" value="SNR70359.1"/>
    <property type="molecule type" value="Genomic_DNA"/>
</dbReference>
<reference evidence="2 3" key="1">
    <citation type="submission" date="2017-06" db="EMBL/GenBank/DDBJ databases">
        <authorList>
            <person name="Varghese N."/>
            <person name="Submissions S."/>
        </authorList>
    </citation>
    <scope>NUCLEOTIDE SEQUENCE [LARGE SCALE GENOMIC DNA]</scope>
    <source>
        <strain evidence="2 3">DSM 26989</strain>
    </source>
</reference>
<dbReference type="AlphaFoldDB" id="A0AA94ISP1"/>
<proteinExistence type="predicted"/>
<evidence type="ECO:0000313" key="2">
    <source>
        <dbReference type="EMBL" id="SNR70359.1"/>
    </source>
</evidence>
<comment type="caution">
    <text evidence="2">The sequence shown here is derived from an EMBL/GenBank/DDBJ whole genome shotgun (WGS) entry which is preliminary data.</text>
</comment>
<protein>
    <recommendedName>
        <fullName evidence="4">DUF4302 domain-containing protein</fullName>
    </recommendedName>
</protein>
<evidence type="ECO:0000256" key="1">
    <source>
        <dbReference type="SAM" id="SignalP"/>
    </source>
</evidence>